<evidence type="ECO:0000259" key="4">
    <source>
        <dbReference type="Pfam" id="PF01416"/>
    </source>
</evidence>
<dbReference type="Pfam" id="PF01416">
    <property type="entry name" value="PseudoU_synth_1"/>
    <property type="match status" value="2"/>
</dbReference>
<gene>
    <name evidence="5" type="ORF">METZ01_LOCUS285048</name>
</gene>
<dbReference type="PANTHER" id="PTHR11142:SF0">
    <property type="entry name" value="TRNA PSEUDOURIDINE SYNTHASE-LIKE 1"/>
    <property type="match status" value="1"/>
</dbReference>
<protein>
    <recommendedName>
        <fullName evidence="4">Pseudouridine synthase I TruA alpha/beta domain-containing protein</fullName>
    </recommendedName>
</protein>
<dbReference type="InterPro" id="IPR020095">
    <property type="entry name" value="PsdUridine_synth_TruA_C"/>
</dbReference>
<feature type="domain" description="Pseudouridine synthase I TruA alpha/beta" evidence="4">
    <location>
        <begin position="149"/>
        <end position="250"/>
    </location>
</feature>
<dbReference type="GO" id="GO:0009982">
    <property type="term" value="F:pseudouridine synthase activity"/>
    <property type="evidence" value="ECO:0007669"/>
    <property type="project" value="InterPro"/>
</dbReference>
<dbReference type="PANTHER" id="PTHR11142">
    <property type="entry name" value="PSEUDOURIDYLATE SYNTHASE"/>
    <property type="match status" value="1"/>
</dbReference>
<dbReference type="CDD" id="cd02570">
    <property type="entry name" value="PseudoU_synth_EcTruA"/>
    <property type="match status" value="1"/>
</dbReference>
<dbReference type="EMBL" id="UINC01085033">
    <property type="protein sequence ID" value="SVC32194.1"/>
    <property type="molecule type" value="Genomic_DNA"/>
</dbReference>
<dbReference type="InterPro" id="IPR001406">
    <property type="entry name" value="PsdUridine_synth_TruA"/>
</dbReference>
<evidence type="ECO:0000256" key="3">
    <source>
        <dbReference type="ARBA" id="ARBA00023235"/>
    </source>
</evidence>
<dbReference type="Gene3D" id="3.30.70.580">
    <property type="entry name" value="Pseudouridine synthase I, catalytic domain, N-terminal subdomain"/>
    <property type="match status" value="1"/>
</dbReference>
<name>A0A382L5I9_9ZZZZ</name>
<dbReference type="InterPro" id="IPR020094">
    <property type="entry name" value="TruA/RsuA/RluB/E/F_N"/>
</dbReference>
<dbReference type="AlphaFoldDB" id="A0A382L5I9"/>
<dbReference type="GO" id="GO:0003723">
    <property type="term" value="F:RNA binding"/>
    <property type="evidence" value="ECO:0007669"/>
    <property type="project" value="InterPro"/>
</dbReference>
<dbReference type="FunFam" id="3.30.70.580:FF:000001">
    <property type="entry name" value="tRNA pseudouridine synthase A"/>
    <property type="match status" value="1"/>
</dbReference>
<evidence type="ECO:0000256" key="1">
    <source>
        <dbReference type="ARBA" id="ARBA00009375"/>
    </source>
</evidence>
<sequence>MDHLKLKLTVAYDGTHYKGWQVQKNGVTVQQRIEEALRRLFPSVKRIHSSSRTDTGVHARGMVAHVEVSKAEYRIEDRKLRLALNAFLPDDVRVMEARRVSMTFHARFDATGKQYRYTVWNHPVMDPLQHNTAWHVPRELDFERMQRGARHFVGKRDFRAFAVKREYELRSTVRTVTGCKIHKKDSMLTWVIEGDGFLYKMCRGIVGTLVEVGTGKLKPGDIRDILKSCDRARAGVTAPPHGLVLWKVHYRRGKAGR</sequence>
<dbReference type="NCBIfam" id="TIGR00071">
    <property type="entry name" value="hisT_truA"/>
    <property type="match status" value="1"/>
</dbReference>
<comment type="similarity">
    <text evidence="1">Belongs to the tRNA pseudouridine synthase TruA family.</text>
</comment>
<organism evidence="5">
    <name type="scientific">marine metagenome</name>
    <dbReference type="NCBI Taxonomy" id="408172"/>
    <lineage>
        <taxon>unclassified sequences</taxon>
        <taxon>metagenomes</taxon>
        <taxon>ecological metagenomes</taxon>
    </lineage>
</organism>
<keyword evidence="2" id="KW-0819">tRNA processing</keyword>
<dbReference type="GO" id="GO:0031119">
    <property type="term" value="P:tRNA pseudouridine synthesis"/>
    <property type="evidence" value="ECO:0007669"/>
    <property type="project" value="TreeGrafter"/>
</dbReference>
<dbReference type="PIRSF" id="PIRSF001430">
    <property type="entry name" value="tRNA_psdUrid_synth"/>
    <property type="match status" value="1"/>
</dbReference>
<dbReference type="Gene3D" id="3.30.70.660">
    <property type="entry name" value="Pseudouridine synthase I, catalytic domain, C-terminal subdomain"/>
    <property type="match status" value="1"/>
</dbReference>
<feature type="domain" description="Pseudouridine synthase I TruA alpha/beta" evidence="4">
    <location>
        <begin position="10"/>
        <end position="109"/>
    </location>
</feature>
<accession>A0A382L5I9</accession>
<dbReference type="InterPro" id="IPR020103">
    <property type="entry name" value="PsdUridine_synth_cat_dom_sf"/>
</dbReference>
<evidence type="ECO:0000313" key="5">
    <source>
        <dbReference type="EMBL" id="SVC32194.1"/>
    </source>
</evidence>
<reference evidence="5" key="1">
    <citation type="submission" date="2018-05" db="EMBL/GenBank/DDBJ databases">
        <authorList>
            <person name="Lanie J.A."/>
            <person name="Ng W.-L."/>
            <person name="Kazmierczak K.M."/>
            <person name="Andrzejewski T.M."/>
            <person name="Davidsen T.M."/>
            <person name="Wayne K.J."/>
            <person name="Tettelin H."/>
            <person name="Glass J.I."/>
            <person name="Rusch D."/>
            <person name="Podicherti R."/>
            <person name="Tsui H.-C.T."/>
            <person name="Winkler M.E."/>
        </authorList>
    </citation>
    <scope>NUCLEOTIDE SEQUENCE</scope>
</reference>
<dbReference type="HAMAP" id="MF_00171">
    <property type="entry name" value="TruA"/>
    <property type="match status" value="1"/>
</dbReference>
<dbReference type="SUPFAM" id="SSF55120">
    <property type="entry name" value="Pseudouridine synthase"/>
    <property type="match status" value="1"/>
</dbReference>
<proteinExistence type="inferred from homology"/>
<dbReference type="InterPro" id="IPR020097">
    <property type="entry name" value="PsdUridine_synth_TruA_a/b_dom"/>
</dbReference>
<keyword evidence="3" id="KW-0413">Isomerase</keyword>
<evidence type="ECO:0000256" key="2">
    <source>
        <dbReference type="ARBA" id="ARBA00022694"/>
    </source>
</evidence>